<dbReference type="GO" id="GO:0008270">
    <property type="term" value="F:zinc ion binding"/>
    <property type="evidence" value="ECO:0007669"/>
    <property type="project" value="UniProtKB-KW"/>
</dbReference>
<keyword evidence="3" id="KW-0808">Transferase</keyword>
<evidence type="ECO:0000259" key="12">
    <source>
        <dbReference type="PROSITE" id="PS50089"/>
    </source>
</evidence>
<keyword evidence="9" id="KW-1133">Transmembrane helix</keyword>
<evidence type="ECO:0000256" key="10">
    <source>
        <dbReference type="ARBA" id="ARBA00023136"/>
    </source>
</evidence>
<evidence type="ECO:0000256" key="7">
    <source>
        <dbReference type="ARBA" id="ARBA00022786"/>
    </source>
</evidence>
<dbReference type="GO" id="GO:0016020">
    <property type="term" value="C:membrane"/>
    <property type="evidence" value="ECO:0007669"/>
    <property type="project" value="UniProtKB-SubCell"/>
</dbReference>
<dbReference type="Gene3D" id="3.30.40.10">
    <property type="entry name" value="Zinc/RING finger domain, C3HC4 (zinc finger)"/>
    <property type="match status" value="1"/>
</dbReference>
<evidence type="ECO:0000256" key="1">
    <source>
        <dbReference type="ARBA" id="ARBA00004167"/>
    </source>
</evidence>
<evidence type="ECO:0000256" key="11">
    <source>
        <dbReference type="PROSITE-ProRule" id="PRU00175"/>
    </source>
</evidence>
<dbReference type="PANTHER" id="PTHR45768">
    <property type="entry name" value="E3 UBIQUITIN-PROTEIN LIGASE RNF13-LIKE"/>
    <property type="match status" value="1"/>
</dbReference>
<sequence>MSTYEEEHNTNRAGAGQDARRDLRSQIHDMYQENGTSNLLLQLLSQIIPESLQEELLQDQKEGCPEHFVDSLPRVNQSKLSDEESCSICCCNYKEDKYPLVVELPHCSHRFDLECVAVWLSKSTSCPLCRDDVLSHKPKIDVSTVEVEDDWGMYG</sequence>
<keyword evidence="10" id="KW-0472">Membrane</keyword>
<keyword evidence="14" id="KW-1185">Reference proteome</keyword>
<dbReference type="EMBL" id="LT598461">
    <property type="protein sequence ID" value="SCU97496.1"/>
    <property type="molecule type" value="Genomic_DNA"/>
</dbReference>
<evidence type="ECO:0000256" key="9">
    <source>
        <dbReference type="ARBA" id="ARBA00022989"/>
    </source>
</evidence>
<evidence type="ECO:0000256" key="2">
    <source>
        <dbReference type="ARBA" id="ARBA00004906"/>
    </source>
</evidence>
<accession>A0A1G4K1N7</accession>
<evidence type="ECO:0000256" key="5">
    <source>
        <dbReference type="ARBA" id="ARBA00022723"/>
    </source>
</evidence>
<keyword evidence="7" id="KW-0833">Ubl conjugation pathway</keyword>
<comment type="pathway">
    <text evidence="2">Protein modification; protein ubiquitination.</text>
</comment>
<dbReference type="InterPro" id="IPR013083">
    <property type="entry name" value="Znf_RING/FYVE/PHD"/>
</dbReference>
<evidence type="ECO:0000313" key="14">
    <source>
        <dbReference type="Proteomes" id="UP000190274"/>
    </source>
</evidence>
<dbReference type="OrthoDB" id="8062037at2759"/>
<dbReference type="PROSITE" id="PS50089">
    <property type="entry name" value="ZF_RING_2"/>
    <property type="match status" value="1"/>
</dbReference>
<dbReference type="InterPro" id="IPR001841">
    <property type="entry name" value="Znf_RING"/>
</dbReference>
<dbReference type="STRING" id="1266660.A0A1G4K1N7"/>
<organism evidence="13 14">
    <name type="scientific">Lachancea dasiensis</name>
    <dbReference type="NCBI Taxonomy" id="1072105"/>
    <lineage>
        <taxon>Eukaryota</taxon>
        <taxon>Fungi</taxon>
        <taxon>Dikarya</taxon>
        <taxon>Ascomycota</taxon>
        <taxon>Saccharomycotina</taxon>
        <taxon>Saccharomycetes</taxon>
        <taxon>Saccharomycetales</taxon>
        <taxon>Saccharomycetaceae</taxon>
        <taxon>Lachancea</taxon>
    </lineage>
</organism>
<dbReference type="GO" id="GO:0016740">
    <property type="term" value="F:transferase activity"/>
    <property type="evidence" value="ECO:0007669"/>
    <property type="project" value="UniProtKB-KW"/>
</dbReference>
<dbReference type="Proteomes" id="UP000190274">
    <property type="component" value="Chromosome H"/>
</dbReference>
<name>A0A1G4K1N7_9SACH</name>
<keyword evidence="4" id="KW-0812">Transmembrane</keyword>
<gene>
    <name evidence="13" type="ORF">LADA_0H06590G</name>
</gene>
<dbReference type="PANTHER" id="PTHR45768:SF18">
    <property type="entry name" value="RING-H2 FINGER PROTEIN ATL47-RELATED"/>
    <property type="match status" value="1"/>
</dbReference>
<reference evidence="13 14" key="1">
    <citation type="submission" date="2016-03" db="EMBL/GenBank/DDBJ databases">
        <authorList>
            <person name="Devillers H."/>
        </authorList>
    </citation>
    <scope>NUCLEOTIDE SEQUENCE [LARGE SCALE GENOMIC DNA]</scope>
    <source>
        <strain evidence="13">CBS 10888</strain>
    </source>
</reference>
<feature type="domain" description="RING-type" evidence="12">
    <location>
        <begin position="86"/>
        <end position="130"/>
    </location>
</feature>
<evidence type="ECO:0000256" key="8">
    <source>
        <dbReference type="ARBA" id="ARBA00022833"/>
    </source>
</evidence>
<evidence type="ECO:0000313" key="13">
    <source>
        <dbReference type="EMBL" id="SCU97496.1"/>
    </source>
</evidence>
<dbReference type="Pfam" id="PF13639">
    <property type="entry name" value="zf-RING_2"/>
    <property type="match status" value="1"/>
</dbReference>
<proteinExistence type="predicted"/>
<evidence type="ECO:0000256" key="6">
    <source>
        <dbReference type="ARBA" id="ARBA00022771"/>
    </source>
</evidence>
<keyword evidence="8" id="KW-0862">Zinc</keyword>
<evidence type="ECO:0000256" key="3">
    <source>
        <dbReference type="ARBA" id="ARBA00022679"/>
    </source>
</evidence>
<dbReference type="AlphaFoldDB" id="A0A1G4K1N7"/>
<protein>
    <submittedName>
        <fullName evidence="13">LADA_0H06590g1_1</fullName>
    </submittedName>
</protein>
<dbReference type="SMART" id="SM00184">
    <property type="entry name" value="RING"/>
    <property type="match status" value="1"/>
</dbReference>
<keyword evidence="6 11" id="KW-0863">Zinc-finger</keyword>
<dbReference type="SUPFAM" id="SSF57850">
    <property type="entry name" value="RING/U-box"/>
    <property type="match status" value="1"/>
</dbReference>
<evidence type="ECO:0000256" key="4">
    <source>
        <dbReference type="ARBA" id="ARBA00022692"/>
    </source>
</evidence>
<comment type="subcellular location">
    <subcellularLocation>
        <location evidence="1">Membrane</location>
        <topology evidence="1">Single-pass membrane protein</topology>
    </subcellularLocation>
</comment>
<keyword evidence="5" id="KW-0479">Metal-binding</keyword>